<dbReference type="EMBL" id="VSRR010086049">
    <property type="protein sequence ID" value="MPC90933.1"/>
    <property type="molecule type" value="Genomic_DNA"/>
</dbReference>
<reference evidence="2 3" key="1">
    <citation type="submission" date="2019-05" db="EMBL/GenBank/DDBJ databases">
        <title>Another draft genome of Portunus trituberculatus and its Hox gene families provides insights of decapod evolution.</title>
        <authorList>
            <person name="Jeong J.-H."/>
            <person name="Song I."/>
            <person name="Kim S."/>
            <person name="Choi T."/>
            <person name="Kim D."/>
            <person name="Ryu S."/>
            <person name="Kim W."/>
        </authorList>
    </citation>
    <scope>NUCLEOTIDE SEQUENCE [LARGE SCALE GENOMIC DNA]</scope>
    <source>
        <tissue evidence="2">Muscle</tissue>
    </source>
</reference>
<evidence type="ECO:0000313" key="3">
    <source>
        <dbReference type="Proteomes" id="UP000324222"/>
    </source>
</evidence>
<dbReference type="AlphaFoldDB" id="A0A5B7J8X8"/>
<sequence length="62" mass="6706">MAFYSSLRILSPGQQRQSDNGFPPSLTEGGDGVICGGVSCDMYLRSYDSDHTLSNDGRMTLT</sequence>
<keyword evidence="3" id="KW-1185">Reference proteome</keyword>
<proteinExistence type="predicted"/>
<comment type="caution">
    <text evidence="2">The sequence shown here is derived from an EMBL/GenBank/DDBJ whole genome shotgun (WGS) entry which is preliminary data.</text>
</comment>
<evidence type="ECO:0000256" key="1">
    <source>
        <dbReference type="SAM" id="MobiDB-lite"/>
    </source>
</evidence>
<gene>
    <name evidence="2" type="ORF">E2C01_085937</name>
</gene>
<evidence type="ECO:0000313" key="2">
    <source>
        <dbReference type="EMBL" id="MPC90933.1"/>
    </source>
</evidence>
<dbReference type="Proteomes" id="UP000324222">
    <property type="component" value="Unassembled WGS sequence"/>
</dbReference>
<protein>
    <submittedName>
        <fullName evidence="2">Uncharacterized protein</fullName>
    </submittedName>
</protein>
<accession>A0A5B7J8X8</accession>
<feature type="region of interest" description="Disordered" evidence="1">
    <location>
        <begin position="1"/>
        <end position="29"/>
    </location>
</feature>
<name>A0A5B7J8X8_PORTR</name>
<organism evidence="2 3">
    <name type="scientific">Portunus trituberculatus</name>
    <name type="common">Swimming crab</name>
    <name type="synonym">Neptunus trituberculatus</name>
    <dbReference type="NCBI Taxonomy" id="210409"/>
    <lineage>
        <taxon>Eukaryota</taxon>
        <taxon>Metazoa</taxon>
        <taxon>Ecdysozoa</taxon>
        <taxon>Arthropoda</taxon>
        <taxon>Crustacea</taxon>
        <taxon>Multicrustacea</taxon>
        <taxon>Malacostraca</taxon>
        <taxon>Eumalacostraca</taxon>
        <taxon>Eucarida</taxon>
        <taxon>Decapoda</taxon>
        <taxon>Pleocyemata</taxon>
        <taxon>Brachyura</taxon>
        <taxon>Eubrachyura</taxon>
        <taxon>Portunoidea</taxon>
        <taxon>Portunidae</taxon>
        <taxon>Portuninae</taxon>
        <taxon>Portunus</taxon>
    </lineage>
</organism>